<proteinExistence type="evidence at protein level"/>
<reference evidence="2 3" key="1">
    <citation type="submission" date="2018-08" db="EMBL/GenBank/DDBJ databases">
        <title>Genome sequencing of Cutibacterium acnes KCOM 1315.</title>
        <authorList>
            <person name="Kook J.-K."/>
            <person name="Park S.-N."/>
            <person name="Lim Y.K."/>
        </authorList>
    </citation>
    <scope>NUCLEOTIDE SEQUENCE [LARGE SCALE GENOMIC DNA]</scope>
    <source>
        <strain evidence="2 3">KCOM 1315</strain>
    </source>
</reference>
<dbReference type="AlphaFoldDB" id="A0AAD0QQF7"/>
<sequence>MKRSALIIPILTGAVLAPVAPAVAVAAPAPVSQSAARQHAQVDAEQALAQVNARIAELHKMPQAQVPASEAPKVNYGEEIRKLLDTAFELRTAIESIIAGKVPPVDLSTIPARVDLLTTSVKTIQQANHNLVNKVEAAHVELGFSITRALIRTINPTSTAAQLAESKADVLSTYAKVAAYRDLKPTDAATVYVKNRLNTKIWQTRINRDKYLLGKNAEGYKAINKALTHATGVWFNPATTVKQVDDEVKALDLAFQAALDRRPADGKLRTN</sequence>
<feature type="signal peptide" evidence="1">
    <location>
        <begin position="1"/>
        <end position="26"/>
    </location>
</feature>
<evidence type="ECO:0000313" key="3">
    <source>
        <dbReference type="Proteomes" id="UP000256621"/>
    </source>
</evidence>
<feature type="chain" id="PRO_5042179202" evidence="1">
    <location>
        <begin position="27"/>
        <end position="271"/>
    </location>
</feature>
<accession>A0AAD0QQF7</accession>
<gene>
    <name evidence="2" type="ORF">DXN06_09420</name>
</gene>
<protein>
    <submittedName>
        <fullName evidence="2">cAMP factor</fullName>
    </submittedName>
</protein>
<dbReference type="Pfam" id="PF07373">
    <property type="entry name" value="CAMP_factor"/>
    <property type="match status" value="1"/>
</dbReference>
<keyword evidence="4" id="KW-0002">3D-structure</keyword>
<dbReference type="Proteomes" id="UP000256621">
    <property type="component" value="Chromosome"/>
</dbReference>
<dbReference type="InterPro" id="IPR010860">
    <property type="entry name" value="CAMP_factor"/>
</dbReference>
<dbReference type="RefSeq" id="WP_002530749.1">
    <property type="nucleotide sequence ID" value="NZ_CAMHWY010000008.1"/>
</dbReference>
<dbReference type="PDB" id="9KX0">
    <property type="method" value="X-ray"/>
    <property type="resolution" value="2.43 A"/>
    <property type="chains" value="A=33-271"/>
</dbReference>
<evidence type="ECO:0007829" key="4">
    <source>
        <dbReference type="PDB" id="9KX0"/>
    </source>
</evidence>
<evidence type="ECO:0000256" key="1">
    <source>
        <dbReference type="SAM" id="SignalP"/>
    </source>
</evidence>
<evidence type="ECO:0000313" key="2">
    <source>
        <dbReference type="EMBL" id="AXM07315.1"/>
    </source>
</evidence>
<keyword evidence="1" id="KW-0732">Signal</keyword>
<dbReference type="EMBL" id="CP031442">
    <property type="protein sequence ID" value="AXM07315.1"/>
    <property type="molecule type" value="Genomic_DNA"/>
</dbReference>
<name>A0AAD0QQF7_CUTAC</name>
<organism evidence="2 3">
    <name type="scientific">Cutibacterium acnes</name>
    <name type="common">Propionibacterium acnes</name>
    <dbReference type="NCBI Taxonomy" id="1747"/>
    <lineage>
        <taxon>Bacteria</taxon>
        <taxon>Bacillati</taxon>
        <taxon>Actinomycetota</taxon>
        <taxon>Actinomycetes</taxon>
        <taxon>Propionibacteriales</taxon>
        <taxon>Propionibacteriaceae</taxon>
        <taxon>Cutibacterium</taxon>
    </lineage>
</organism>
<reference evidence="4" key="2">
    <citation type="submission" date="2024-12" db="PDB data bank">
        <title>Crystal structure of CAMP3 factor of Cutibacterium acnes.</title>
        <authorList>
            <person name="Liu C."/>
            <person name="Jin T."/>
        </authorList>
    </citation>
    <scope>X-RAY CRYSTALLOGRAPHY (2.43 ANGSTROMS) OF 33-271</scope>
</reference>